<comment type="caution">
    <text evidence="2">The sequence shown here is derived from an EMBL/GenBank/DDBJ whole genome shotgun (WGS) entry which is preliminary data.</text>
</comment>
<gene>
    <name evidence="2" type="ORF">SAMN05443572_10346</name>
</gene>
<evidence type="ECO:0008006" key="4">
    <source>
        <dbReference type="Google" id="ProtNLM"/>
    </source>
</evidence>
<dbReference type="EMBL" id="FOIB01000003">
    <property type="protein sequence ID" value="SET74794.1"/>
    <property type="molecule type" value="Genomic_DNA"/>
</dbReference>
<proteinExistence type="predicted"/>
<dbReference type="Gene3D" id="2.60.40.3440">
    <property type="match status" value="3"/>
</dbReference>
<protein>
    <recommendedName>
        <fullName evidence="4">Tandem-95 repeat protein</fullName>
    </recommendedName>
</protein>
<evidence type="ECO:0000313" key="3">
    <source>
        <dbReference type="Proteomes" id="UP000183760"/>
    </source>
</evidence>
<evidence type="ECO:0000256" key="1">
    <source>
        <dbReference type="SAM" id="MobiDB-lite"/>
    </source>
</evidence>
<name>A0ABY1C6V4_MYXFU</name>
<evidence type="ECO:0000313" key="2">
    <source>
        <dbReference type="EMBL" id="SET74794.1"/>
    </source>
</evidence>
<dbReference type="Pfam" id="PF17963">
    <property type="entry name" value="Big_9"/>
    <property type="match status" value="4"/>
</dbReference>
<feature type="region of interest" description="Disordered" evidence="1">
    <location>
        <begin position="29"/>
        <end position="55"/>
    </location>
</feature>
<accession>A0ABY1C6V4</accession>
<feature type="compositionally biased region" description="Polar residues" evidence="1">
    <location>
        <begin position="46"/>
        <end position="55"/>
    </location>
</feature>
<sequence>MLSSRMRTRAIAAFVLWVGVFGAQGRAWGATPQSGPVLSTERPVGSTRSSPANGSQYESALAWGTSNYLAAWVDERHGTGSQGSGGTQVYATRLNAAGEVLDPVGIRLTRGAHVSLYHQGISIAGDSTGFLVVWQAVSSLDGNTVAPLLGTRVGADGQVLWADRELLRPSAGNFTQTSLTFTGDGYLLVWNVRPEPGRQHLRATRVELDGTVLDPEGVDLGEGGLGQVTWTAQGGFIVYWAEGLWGVRVNTRGEAQGSAFRISAPDADVTSGPGFAFDGTNHLVIWTERDSESSAHRNILGARVSVTQGVLGAPFFIQEAPLYQPSPQVAFNGTNYVVAWHTDGVIDGARVTSVYARRVSPSGAMVDTDAYLVRRNPGGVFLFQDAMATSGTDMLLLWRNALVSTKSTLYATRLDITGALLTDHFLVTSSSNTQLSPAMASGGNRHLMVWAEPNVLPQGSDIFGTFLDDAGVEVTPGGFAIAESARDQQHPAVAFDGTNFLVTWTESMLDTANIMARRVPAFGAPVTPQFRLSQFGDSSAGPRLACDPKTCLVVWYSPSSNPASSAIVGNYVDTNDVVLPQGSSSWFVWGRPLEPDVAVSFDGTNFLLVYATGASDRHVEGRFVRRYGSPPGDSDTTGLVSTQAPGLRHVSAAFDGTNHVVAWMEGSQVRATRVSPSGTMLETTPWEMSPVESSLKQRPTVVSDGISSLVLWASRPPEGSTLNAIHGTRTMAFDSTPGSPQVLASAPWSDAFAAGTAVKPGQFLVAYSRFEGPPHGTHRLFTRKARYNTAPQVTDRSFESVEDTPLELTLTARDVENDAFTWSIAAEPAHGTLGGSPPAITYTPATGFRGEDRFQFTATDAEGMSSTATVRVTVIRAPVAPQVVPLDLELDEDSSIPLRLIATDENGDAVTYHIGPPPLHGSLSGTPPDLTYTPHADFSGTDVFGYWASDDGRLESTRAWVNITVRPIDDAPVAEDSSYFVHRPASVDIVLKAHDVDGDPLTYSVAQPRNGTLTGTAPNLVYTPFPNARDDESLVFTVSDGKRVATGTVTIDVRFTNVPPFARDQHFTVNPGESIDIELDVENVDGDVLTYDIREQPASGTLSGEPPHLRFQASDSFTGSVSFTYGVSDGLESATARVSIRSLARPADPSPGKSGGCSSSGGAPSLVMVLGVLALLARRQRSSGFARAHVTRQHR</sequence>
<dbReference type="Proteomes" id="UP000183760">
    <property type="component" value="Unassembled WGS sequence"/>
</dbReference>
<keyword evidence="3" id="KW-1185">Reference proteome</keyword>
<organism evidence="2 3">
    <name type="scientific">Myxococcus fulvus</name>
    <dbReference type="NCBI Taxonomy" id="33"/>
    <lineage>
        <taxon>Bacteria</taxon>
        <taxon>Pseudomonadati</taxon>
        <taxon>Myxococcota</taxon>
        <taxon>Myxococcia</taxon>
        <taxon>Myxococcales</taxon>
        <taxon>Cystobacterineae</taxon>
        <taxon>Myxococcaceae</taxon>
        <taxon>Myxococcus</taxon>
    </lineage>
</organism>
<dbReference type="NCBIfam" id="NF012211">
    <property type="entry name" value="tand_rpt_95"/>
    <property type="match status" value="3"/>
</dbReference>
<reference evidence="2 3" key="1">
    <citation type="submission" date="2016-10" db="EMBL/GenBank/DDBJ databases">
        <authorList>
            <person name="Varghese N."/>
            <person name="Submissions S."/>
        </authorList>
    </citation>
    <scope>NUCLEOTIDE SEQUENCE [LARGE SCALE GENOMIC DNA]</scope>
    <source>
        <strain evidence="2 3">DSM 16525</strain>
    </source>
</reference>